<dbReference type="PROSITE" id="PS01195">
    <property type="entry name" value="PEPT_TRNA_HYDROL_1"/>
    <property type="match status" value="1"/>
</dbReference>
<dbReference type="NCBIfam" id="TIGR00447">
    <property type="entry name" value="pth"/>
    <property type="match status" value="1"/>
</dbReference>
<dbReference type="InterPro" id="IPR001328">
    <property type="entry name" value="Pept_tRNA_hydro"/>
</dbReference>
<name>A0A1D8AZQ6_9BACT</name>
<dbReference type="RefSeq" id="WP_069963442.1">
    <property type="nucleotide sequence ID" value="NZ_CP016094.1"/>
</dbReference>
<gene>
    <name evidence="7 10" type="primary">pth</name>
    <name evidence="10" type="ORF">Verru16b_03491</name>
</gene>
<dbReference type="InterPro" id="IPR018171">
    <property type="entry name" value="Pept_tRNA_hydro_CS"/>
</dbReference>
<dbReference type="STRING" id="1838286.Verru16b_03491"/>
<dbReference type="EMBL" id="CP016094">
    <property type="protein sequence ID" value="AOS46386.1"/>
    <property type="molecule type" value="Genomic_DNA"/>
</dbReference>
<dbReference type="PANTHER" id="PTHR17224">
    <property type="entry name" value="PEPTIDYL-TRNA HYDROLASE"/>
    <property type="match status" value="1"/>
</dbReference>
<feature type="binding site" evidence="7">
    <location>
        <position position="68"/>
    </location>
    <ligand>
        <name>tRNA</name>
        <dbReference type="ChEBI" id="CHEBI:17843"/>
    </ligand>
</feature>
<evidence type="ECO:0000256" key="1">
    <source>
        <dbReference type="ARBA" id="ARBA00013260"/>
    </source>
</evidence>
<dbReference type="PATRIC" id="fig|1838286.3.peg.3524"/>
<evidence type="ECO:0000256" key="4">
    <source>
        <dbReference type="ARBA" id="ARBA00022884"/>
    </source>
</evidence>
<dbReference type="GO" id="GO:0072344">
    <property type="term" value="P:rescue of stalled ribosome"/>
    <property type="evidence" value="ECO:0007669"/>
    <property type="project" value="UniProtKB-UniRule"/>
</dbReference>
<feature type="binding site" evidence="7">
    <location>
        <position position="116"/>
    </location>
    <ligand>
        <name>tRNA</name>
        <dbReference type="ChEBI" id="CHEBI:17843"/>
    </ligand>
</feature>
<evidence type="ECO:0000256" key="3">
    <source>
        <dbReference type="ARBA" id="ARBA00022801"/>
    </source>
</evidence>
<evidence type="ECO:0000256" key="6">
    <source>
        <dbReference type="ARBA" id="ARBA00050038"/>
    </source>
</evidence>
<dbReference type="GO" id="GO:0004045">
    <property type="term" value="F:peptidyl-tRNA hydrolase activity"/>
    <property type="evidence" value="ECO:0007669"/>
    <property type="project" value="UniProtKB-UniRule"/>
</dbReference>
<feature type="site" description="Discriminates between blocked and unblocked aminoacyl-tRNA" evidence="7">
    <location>
        <position position="11"/>
    </location>
</feature>
<evidence type="ECO:0000313" key="11">
    <source>
        <dbReference type="Proteomes" id="UP000095228"/>
    </source>
</evidence>
<dbReference type="PANTHER" id="PTHR17224:SF1">
    <property type="entry name" value="PEPTIDYL-TRNA HYDROLASE"/>
    <property type="match status" value="1"/>
</dbReference>
<comment type="subcellular location">
    <subcellularLocation>
        <location evidence="7">Cytoplasm</location>
    </subcellularLocation>
</comment>
<dbReference type="GO" id="GO:0005737">
    <property type="term" value="C:cytoplasm"/>
    <property type="evidence" value="ECO:0007669"/>
    <property type="project" value="UniProtKB-SubCell"/>
</dbReference>
<dbReference type="Proteomes" id="UP000095228">
    <property type="component" value="Chromosome"/>
</dbReference>
<comment type="similarity">
    <text evidence="5 7 9">Belongs to the PTH family.</text>
</comment>
<dbReference type="AlphaFoldDB" id="A0A1D8AZQ6"/>
<keyword evidence="3 7" id="KW-0378">Hydrolase</keyword>
<proteinExistence type="inferred from homology"/>
<keyword evidence="2 7" id="KW-0820">tRNA-binding</keyword>
<feature type="site" description="Stabilizes the basic form of H active site to accept a proton" evidence="7">
    <location>
        <position position="95"/>
    </location>
</feature>
<feature type="binding site" evidence="7">
    <location>
        <position position="70"/>
    </location>
    <ligand>
        <name>tRNA</name>
        <dbReference type="ChEBI" id="CHEBI:17843"/>
    </ligand>
</feature>
<reference evidence="10 11" key="1">
    <citation type="submission" date="2016-06" db="EMBL/GenBank/DDBJ databases">
        <title>Three novel species with peptidoglycan cell walls form the new genus Lacunisphaera gen. nov. in the family Opitutaceae of the verrucomicrobial subdivision 4.</title>
        <authorList>
            <person name="Rast P."/>
            <person name="Gloeckner I."/>
            <person name="Jogler M."/>
            <person name="Boedeker C."/>
            <person name="Jeske O."/>
            <person name="Wiegand S."/>
            <person name="Reinhardt R."/>
            <person name="Schumann P."/>
            <person name="Rohde M."/>
            <person name="Spring S."/>
            <person name="Gloeckner F.O."/>
            <person name="Jogler C."/>
        </authorList>
    </citation>
    <scope>NUCLEOTIDE SEQUENCE [LARGE SCALE GENOMIC DNA]</scope>
    <source>
        <strain evidence="10 11">IG16b</strain>
    </source>
</reference>
<dbReference type="EC" id="3.1.1.29" evidence="1 7"/>
<comment type="function">
    <text evidence="7">Catalyzes the release of premature peptidyl moieties from peptidyl-tRNA molecules trapped in stalled 50S ribosomal subunits, and thus maintains levels of free tRNAs and 50S ribosomes.</text>
</comment>
<dbReference type="FunFam" id="3.40.50.1470:FF:000001">
    <property type="entry name" value="Peptidyl-tRNA hydrolase"/>
    <property type="match status" value="1"/>
</dbReference>
<keyword evidence="7" id="KW-0963">Cytoplasm</keyword>
<evidence type="ECO:0000313" key="10">
    <source>
        <dbReference type="EMBL" id="AOS46386.1"/>
    </source>
</evidence>
<evidence type="ECO:0000256" key="2">
    <source>
        <dbReference type="ARBA" id="ARBA00022555"/>
    </source>
</evidence>
<comment type="function">
    <text evidence="7">Hydrolyzes ribosome-free peptidyl-tRNAs (with 1 or more amino acids incorporated), which drop off the ribosome during protein synthesis, or as a result of ribosome stalling.</text>
</comment>
<evidence type="ECO:0000256" key="7">
    <source>
        <dbReference type="HAMAP-Rule" id="MF_00083"/>
    </source>
</evidence>
<feature type="binding site" evidence="7">
    <location>
        <position position="16"/>
    </location>
    <ligand>
        <name>tRNA</name>
        <dbReference type="ChEBI" id="CHEBI:17843"/>
    </ligand>
</feature>
<feature type="active site" description="Proton acceptor" evidence="7">
    <location>
        <position position="21"/>
    </location>
</feature>
<dbReference type="CDD" id="cd00462">
    <property type="entry name" value="PTH"/>
    <property type="match status" value="1"/>
</dbReference>
<dbReference type="Pfam" id="PF01195">
    <property type="entry name" value="Pept_tRNA_hydro"/>
    <property type="match status" value="1"/>
</dbReference>
<evidence type="ECO:0000256" key="8">
    <source>
        <dbReference type="RuleBase" id="RU000673"/>
    </source>
</evidence>
<organism evidence="10 11">
    <name type="scientific">Lacunisphaera limnophila</name>
    <dbReference type="NCBI Taxonomy" id="1838286"/>
    <lineage>
        <taxon>Bacteria</taxon>
        <taxon>Pseudomonadati</taxon>
        <taxon>Verrucomicrobiota</taxon>
        <taxon>Opitutia</taxon>
        <taxon>Opitutales</taxon>
        <taxon>Opitutaceae</taxon>
        <taxon>Lacunisphaera</taxon>
    </lineage>
</organism>
<keyword evidence="4 7" id="KW-0694">RNA-binding</keyword>
<comment type="subunit">
    <text evidence="7">Monomer.</text>
</comment>
<dbReference type="OrthoDB" id="9800507at2"/>
<keyword evidence="11" id="KW-1185">Reference proteome</keyword>
<dbReference type="GO" id="GO:0000049">
    <property type="term" value="F:tRNA binding"/>
    <property type="evidence" value="ECO:0007669"/>
    <property type="project" value="UniProtKB-UniRule"/>
</dbReference>
<accession>A0A1D8AZQ6</accession>
<dbReference type="SUPFAM" id="SSF53178">
    <property type="entry name" value="Peptidyl-tRNA hydrolase-like"/>
    <property type="match status" value="1"/>
</dbReference>
<dbReference type="GO" id="GO:0006515">
    <property type="term" value="P:protein quality control for misfolded or incompletely synthesized proteins"/>
    <property type="evidence" value="ECO:0007669"/>
    <property type="project" value="UniProtKB-UniRule"/>
</dbReference>
<dbReference type="HAMAP" id="MF_00083">
    <property type="entry name" value="Pept_tRNA_hydro_bact"/>
    <property type="match status" value="1"/>
</dbReference>
<dbReference type="Gene3D" id="3.40.50.1470">
    <property type="entry name" value="Peptidyl-tRNA hydrolase"/>
    <property type="match status" value="1"/>
</dbReference>
<dbReference type="InterPro" id="IPR036416">
    <property type="entry name" value="Pept_tRNA_hydro_sf"/>
</dbReference>
<comment type="catalytic activity">
    <reaction evidence="7 8">
        <text>an N-acyl-L-alpha-aminoacyl-tRNA + H2O = an N-acyl-L-amino acid + a tRNA + H(+)</text>
        <dbReference type="Rhea" id="RHEA:54448"/>
        <dbReference type="Rhea" id="RHEA-COMP:10123"/>
        <dbReference type="Rhea" id="RHEA-COMP:13883"/>
        <dbReference type="ChEBI" id="CHEBI:15377"/>
        <dbReference type="ChEBI" id="CHEBI:15378"/>
        <dbReference type="ChEBI" id="CHEBI:59874"/>
        <dbReference type="ChEBI" id="CHEBI:78442"/>
        <dbReference type="ChEBI" id="CHEBI:138191"/>
        <dbReference type="EC" id="3.1.1.29"/>
    </reaction>
</comment>
<sequence>MSVTLIAGLGNPGREYAATRHNLGFAVVDALAAAEGLKWKSDSRFESLTARWDVRPGVTRLLVKPQTFMNESGRALRALLDFHKVASDTLIVAYDDLNIDLGLVKVSVTGSAGGHNGVASLLEHLGGGFVRYRLGIGGPRPAGMDLKDYVLGKFTAEETTLIDQKTTTFVDGLRLLLTSTPAHAMNLLNRRDHHEPDQP</sequence>
<dbReference type="KEGG" id="obg:Verru16b_03491"/>
<evidence type="ECO:0000256" key="9">
    <source>
        <dbReference type="RuleBase" id="RU004320"/>
    </source>
</evidence>
<protein>
    <recommendedName>
        <fullName evidence="6 7">Peptidyl-tRNA hydrolase</fullName>
        <shortName evidence="7">Pth</shortName>
        <ecNumber evidence="1 7">3.1.1.29</ecNumber>
    </recommendedName>
</protein>
<evidence type="ECO:0000256" key="5">
    <source>
        <dbReference type="ARBA" id="ARBA00038063"/>
    </source>
</evidence>